<dbReference type="Gene3D" id="1.10.8.10">
    <property type="entry name" value="DNA helicase RuvA subunit, C-terminal domain"/>
    <property type="match status" value="1"/>
</dbReference>
<dbReference type="RefSeq" id="XP_056038237.1">
    <property type="nucleotide sequence ID" value="XM_056181725.1"/>
</dbReference>
<dbReference type="GO" id="GO:0043161">
    <property type="term" value="P:proteasome-mediated ubiquitin-dependent protein catabolic process"/>
    <property type="evidence" value="ECO:0007669"/>
    <property type="project" value="TreeGrafter"/>
</dbReference>
<reference evidence="3 4" key="1">
    <citation type="journal article" date="2023" name="G3 (Bethesda)">
        <title>A high-quality reference genome for the fission yeast Schizosaccharomyces osmophilus.</title>
        <authorList>
            <person name="Jia G.S."/>
            <person name="Zhang W.C."/>
            <person name="Liang Y."/>
            <person name="Liu X.H."/>
            <person name="Rhind N."/>
            <person name="Pidoux A."/>
            <person name="Brysch-Herzberg M."/>
            <person name="Du L.L."/>
        </authorList>
    </citation>
    <scope>NUCLEOTIDE SEQUENCE [LARGE SCALE GENOMIC DNA]</scope>
    <source>
        <strain evidence="3 4">CBS 15793</strain>
    </source>
</reference>
<dbReference type="Pfam" id="PF00789">
    <property type="entry name" value="UBX"/>
    <property type="match status" value="1"/>
</dbReference>
<accession>A0AAE9WD07</accession>
<dbReference type="SMART" id="SM00594">
    <property type="entry name" value="UAS"/>
    <property type="match status" value="1"/>
</dbReference>
<dbReference type="Pfam" id="PF13899">
    <property type="entry name" value="Thioredoxin_7"/>
    <property type="match status" value="1"/>
</dbReference>
<dbReference type="CDD" id="cd02958">
    <property type="entry name" value="UAS"/>
    <property type="match status" value="1"/>
</dbReference>
<dbReference type="GO" id="GO:0043130">
    <property type="term" value="F:ubiquitin binding"/>
    <property type="evidence" value="ECO:0007669"/>
    <property type="project" value="TreeGrafter"/>
</dbReference>
<dbReference type="GeneID" id="80876414"/>
<dbReference type="GO" id="GO:0005634">
    <property type="term" value="C:nucleus"/>
    <property type="evidence" value="ECO:0007669"/>
    <property type="project" value="TreeGrafter"/>
</dbReference>
<keyword evidence="4" id="KW-1185">Reference proteome</keyword>
<dbReference type="PANTHER" id="PTHR23322">
    <property type="entry name" value="FAS-ASSOCIATED PROTEIN"/>
    <property type="match status" value="1"/>
</dbReference>
<dbReference type="Proteomes" id="UP001212411">
    <property type="component" value="Chromosome 2"/>
</dbReference>
<dbReference type="SUPFAM" id="SSF52833">
    <property type="entry name" value="Thioredoxin-like"/>
    <property type="match status" value="1"/>
</dbReference>
<dbReference type="InterPro" id="IPR001012">
    <property type="entry name" value="UBX_dom"/>
</dbReference>
<dbReference type="Pfam" id="PF14555">
    <property type="entry name" value="UBA_4"/>
    <property type="match status" value="1"/>
</dbReference>
<gene>
    <name evidence="3" type="primary">ubx2</name>
    <name evidence="3" type="ORF">SOMG_02934</name>
</gene>
<dbReference type="InterPro" id="IPR009060">
    <property type="entry name" value="UBA-like_sf"/>
</dbReference>
<feature type="region of interest" description="Disordered" evidence="1">
    <location>
        <begin position="277"/>
        <end position="335"/>
    </location>
</feature>
<dbReference type="AlphaFoldDB" id="A0AAE9WD07"/>
<proteinExistence type="predicted"/>
<dbReference type="InterPro" id="IPR050730">
    <property type="entry name" value="UBX_domain-protein"/>
</dbReference>
<evidence type="ECO:0000256" key="1">
    <source>
        <dbReference type="SAM" id="MobiDB-lite"/>
    </source>
</evidence>
<name>A0AAE9WD07_9SCHI</name>
<feature type="region of interest" description="Disordered" evidence="1">
    <location>
        <begin position="49"/>
        <end position="69"/>
    </location>
</feature>
<dbReference type="InterPro" id="IPR036249">
    <property type="entry name" value="Thioredoxin-like_sf"/>
</dbReference>
<evidence type="ECO:0000259" key="2">
    <source>
        <dbReference type="PROSITE" id="PS50033"/>
    </source>
</evidence>
<evidence type="ECO:0000313" key="4">
    <source>
        <dbReference type="Proteomes" id="UP001212411"/>
    </source>
</evidence>
<dbReference type="SUPFAM" id="SSF54236">
    <property type="entry name" value="Ubiquitin-like"/>
    <property type="match status" value="1"/>
</dbReference>
<feature type="domain" description="UBX" evidence="2">
    <location>
        <begin position="353"/>
        <end position="429"/>
    </location>
</feature>
<dbReference type="Gene3D" id="3.10.20.90">
    <property type="entry name" value="Phosphatidylinositol 3-kinase Catalytic Subunit, Chain A, domain 1"/>
    <property type="match status" value="1"/>
</dbReference>
<dbReference type="SMART" id="SM00166">
    <property type="entry name" value="UBX"/>
    <property type="match status" value="1"/>
</dbReference>
<dbReference type="Gene3D" id="3.40.30.10">
    <property type="entry name" value="Glutaredoxin"/>
    <property type="match status" value="1"/>
</dbReference>
<dbReference type="KEGG" id="som:SOMG_02934"/>
<dbReference type="SUPFAM" id="SSF46934">
    <property type="entry name" value="UBA-like"/>
    <property type="match status" value="1"/>
</dbReference>
<feature type="compositionally biased region" description="Polar residues" evidence="1">
    <location>
        <begin position="53"/>
        <end position="64"/>
    </location>
</feature>
<dbReference type="EMBL" id="CP115612">
    <property type="protein sequence ID" value="WBW73994.1"/>
    <property type="molecule type" value="Genomic_DNA"/>
</dbReference>
<dbReference type="PANTHER" id="PTHR23322:SF6">
    <property type="entry name" value="UBX DOMAIN-CONTAINING PROTEIN 7"/>
    <property type="match status" value="1"/>
</dbReference>
<dbReference type="InterPro" id="IPR029071">
    <property type="entry name" value="Ubiquitin-like_domsf"/>
</dbReference>
<dbReference type="CDD" id="cd14348">
    <property type="entry name" value="UBA_p47"/>
    <property type="match status" value="1"/>
</dbReference>
<sequence length="431" mass="47732">MEEDASNLVATFCSITNSTPEKAQEYLGVADGDLSTAVTLFFESGGVTGEYGSGSSNTAQSAPPEQTEEVRAPIAPTREVLVDPMADATSGLGFVGNDFGLGSGLPRMNRRQRRRVGIFDQSPSEMPVASSVDTSSEESESNSRASRLAKLFRPPYDIISHLTLDEAKMKATYEKRWILINLQTSSSFECQVLNRDLWKSESVKEVIRAHFLFLQLLDDEEPGMEFKRFYPVSSTPHVAILDPRTGERVKQWNSGITATDFVIELNDFLERCTLDETKGRKNPLGPRSQKPAEAMTEEEQMSKAIAASLGADRGKDEGTGESSQPIQADEEEAQDNTIHKINSEEGKDEEPSPGTGVTRVQIRLPTGARFIRRFYETDLVRRVYAYVKGNAEGAESQPFSLTFQRTSLWNSLDKTIKEAGIQNAALQFEFQ</sequence>
<dbReference type="CDD" id="cd01767">
    <property type="entry name" value="UBX"/>
    <property type="match status" value="1"/>
</dbReference>
<dbReference type="PROSITE" id="PS50033">
    <property type="entry name" value="UBX"/>
    <property type="match status" value="1"/>
</dbReference>
<feature type="region of interest" description="Disordered" evidence="1">
    <location>
        <begin position="118"/>
        <end position="146"/>
    </location>
</feature>
<organism evidence="3 4">
    <name type="scientific">Schizosaccharomyces osmophilus</name>
    <dbReference type="NCBI Taxonomy" id="2545709"/>
    <lineage>
        <taxon>Eukaryota</taxon>
        <taxon>Fungi</taxon>
        <taxon>Dikarya</taxon>
        <taxon>Ascomycota</taxon>
        <taxon>Taphrinomycotina</taxon>
        <taxon>Schizosaccharomycetes</taxon>
        <taxon>Schizosaccharomycetales</taxon>
        <taxon>Schizosaccharomycetaceae</taxon>
        <taxon>Schizosaccharomyces</taxon>
    </lineage>
</organism>
<protein>
    <submittedName>
        <fullName evidence="3">UBX domain protein Ubx2</fullName>
    </submittedName>
</protein>
<evidence type="ECO:0000313" key="3">
    <source>
        <dbReference type="EMBL" id="WBW73994.1"/>
    </source>
</evidence>
<dbReference type="InterPro" id="IPR006577">
    <property type="entry name" value="UAS"/>
</dbReference>